<protein>
    <submittedName>
        <fullName evidence="6">Lipid kinase, YegS/Rv2252/BmrU family</fullName>
    </submittedName>
</protein>
<proteinExistence type="predicted"/>
<keyword evidence="7" id="KW-1185">Reference proteome</keyword>
<dbReference type="EMBL" id="FOYI01000002">
    <property type="protein sequence ID" value="SFR02040.1"/>
    <property type="molecule type" value="Genomic_DNA"/>
</dbReference>
<dbReference type="Pfam" id="PF19279">
    <property type="entry name" value="YegS_C"/>
    <property type="match status" value="1"/>
</dbReference>
<dbReference type="GO" id="GO:0016301">
    <property type="term" value="F:kinase activity"/>
    <property type="evidence" value="ECO:0007669"/>
    <property type="project" value="UniProtKB-KW"/>
</dbReference>
<dbReference type="AlphaFoldDB" id="A0A1I6D994"/>
<gene>
    <name evidence="6" type="ORF">SAMN04515673_102457</name>
</gene>
<keyword evidence="3 6" id="KW-0418">Kinase</keyword>
<dbReference type="PROSITE" id="PS50146">
    <property type="entry name" value="DAGK"/>
    <property type="match status" value="1"/>
</dbReference>
<name>A0A1I6D994_9RHOB</name>
<keyword evidence="2" id="KW-0547">Nucleotide-binding</keyword>
<dbReference type="STRING" id="871652.SAMN04515673_102457"/>
<dbReference type="RefSeq" id="WP_092077351.1">
    <property type="nucleotide sequence ID" value="NZ_FOYI01000002.1"/>
</dbReference>
<accession>A0A1I6D994</accession>
<dbReference type="InterPro" id="IPR045540">
    <property type="entry name" value="YegS/DAGK_C"/>
</dbReference>
<dbReference type="InterPro" id="IPR017438">
    <property type="entry name" value="ATP-NAD_kinase_N"/>
</dbReference>
<keyword evidence="1" id="KW-0808">Transferase</keyword>
<dbReference type="SUPFAM" id="SSF111331">
    <property type="entry name" value="NAD kinase/diacylglycerol kinase-like"/>
    <property type="match status" value="1"/>
</dbReference>
<dbReference type="SMART" id="SM00046">
    <property type="entry name" value="DAGKc"/>
    <property type="match status" value="1"/>
</dbReference>
<dbReference type="InterPro" id="IPR050187">
    <property type="entry name" value="Lipid_Phosphate_FormReg"/>
</dbReference>
<sequence>MANAQDTTGPRCLVVLNRASGTGTDDTESARIKERLATHGWRAELVELSPDSDIGAQVIAAVERAEPECVIAAGGDGTICAVAAALAGRGTDLGVLPRGTFNYFARRIGVPLELDEAIDAICTGESAPVSLGSVNGEIFINNASIGLYPLILRIRETVYDRWGRSRLAAYWSVLVAMVTVYRPLQMRITVDGTERSARAPMIFAAMSAYQLEQFGFKGAEAIRDGKFALLLAPDCGRFLLIWKALRIAFGGVRQGRDYTLLTGERVVVETRRAARLVALDGERCRMKAPFEFEILRDALRVRIPAERAAGAQSDTRPEAATA</sequence>
<feature type="domain" description="DAGKc" evidence="5">
    <location>
        <begin position="7"/>
        <end position="138"/>
    </location>
</feature>
<reference evidence="6 7" key="1">
    <citation type="submission" date="2016-10" db="EMBL/GenBank/DDBJ databases">
        <authorList>
            <person name="de Groot N.N."/>
        </authorList>
    </citation>
    <scope>NUCLEOTIDE SEQUENCE [LARGE SCALE GENOMIC DNA]</scope>
    <source>
        <strain evidence="7">KMM 9023,NRIC 0796,JCM 17311,KCTC 23692</strain>
    </source>
</reference>
<dbReference type="PANTHER" id="PTHR12358">
    <property type="entry name" value="SPHINGOSINE KINASE"/>
    <property type="match status" value="1"/>
</dbReference>
<organism evidence="6 7">
    <name type="scientific">Poseidonocella sedimentorum</name>
    <dbReference type="NCBI Taxonomy" id="871652"/>
    <lineage>
        <taxon>Bacteria</taxon>
        <taxon>Pseudomonadati</taxon>
        <taxon>Pseudomonadota</taxon>
        <taxon>Alphaproteobacteria</taxon>
        <taxon>Rhodobacterales</taxon>
        <taxon>Roseobacteraceae</taxon>
        <taxon>Poseidonocella</taxon>
    </lineage>
</organism>
<evidence type="ECO:0000313" key="7">
    <source>
        <dbReference type="Proteomes" id="UP000199302"/>
    </source>
</evidence>
<evidence type="ECO:0000256" key="2">
    <source>
        <dbReference type="ARBA" id="ARBA00022741"/>
    </source>
</evidence>
<evidence type="ECO:0000256" key="4">
    <source>
        <dbReference type="ARBA" id="ARBA00022840"/>
    </source>
</evidence>
<evidence type="ECO:0000256" key="1">
    <source>
        <dbReference type="ARBA" id="ARBA00022679"/>
    </source>
</evidence>
<evidence type="ECO:0000259" key="5">
    <source>
        <dbReference type="PROSITE" id="PS50146"/>
    </source>
</evidence>
<dbReference type="GO" id="GO:0005524">
    <property type="term" value="F:ATP binding"/>
    <property type="evidence" value="ECO:0007669"/>
    <property type="project" value="UniProtKB-KW"/>
</dbReference>
<dbReference type="Proteomes" id="UP000199302">
    <property type="component" value="Unassembled WGS sequence"/>
</dbReference>
<dbReference type="Gene3D" id="2.60.200.40">
    <property type="match status" value="1"/>
</dbReference>
<dbReference type="Pfam" id="PF00781">
    <property type="entry name" value="DAGK_cat"/>
    <property type="match status" value="1"/>
</dbReference>
<evidence type="ECO:0000256" key="3">
    <source>
        <dbReference type="ARBA" id="ARBA00022777"/>
    </source>
</evidence>
<dbReference type="InterPro" id="IPR001206">
    <property type="entry name" value="Diacylglycerol_kinase_cat_dom"/>
</dbReference>
<dbReference type="PANTHER" id="PTHR12358:SF54">
    <property type="entry name" value="SPHINGOSINE KINASE RELATED PROTEIN"/>
    <property type="match status" value="1"/>
</dbReference>
<dbReference type="Gene3D" id="3.40.50.10330">
    <property type="entry name" value="Probable inorganic polyphosphate/atp-NAD kinase, domain 1"/>
    <property type="match status" value="1"/>
</dbReference>
<dbReference type="OrthoDB" id="9815110at2"/>
<keyword evidence="4" id="KW-0067">ATP-binding</keyword>
<evidence type="ECO:0000313" key="6">
    <source>
        <dbReference type="EMBL" id="SFR02040.1"/>
    </source>
</evidence>
<dbReference type="InterPro" id="IPR016064">
    <property type="entry name" value="NAD/diacylglycerol_kinase_sf"/>
</dbReference>